<keyword evidence="2 3" id="KW-0378">Hydrolase</keyword>
<dbReference type="NCBIfam" id="TIGR00666">
    <property type="entry name" value="PBP4"/>
    <property type="match status" value="1"/>
</dbReference>
<dbReference type="SUPFAM" id="SSF56601">
    <property type="entry name" value="beta-lactamase/transpeptidase-like"/>
    <property type="match status" value="1"/>
</dbReference>
<protein>
    <submittedName>
        <fullName evidence="3">D-alanyl-D-alanine carboxypeptidase/D-alanyl-D-alanine-endopeptidase</fullName>
        <ecNumber evidence="3">3.4.16.4</ecNumber>
    </submittedName>
</protein>
<dbReference type="InterPro" id="IPR000667">
    <property type="entry name" value="Peptidase_S13"/>
</dbReference>
<keyword evidence="3" id="KW-0121">Carboxypeptidase</keyword>
<name>A0A6N7VQX0_9ACTO</name>
<dbReference type="AlphaFoldDB" id="A0A6N7VQX0"/>
<dbReference type="Gene3D" id="3.40.710.10">
    <property type="entry name" value="DD-peptidase/beta-lactamase superfamily"/>
    <property type="match status" value="2"/>
</dbReference>
<dbReference type="PANTHER" id="PTHR30023">
    <property type="entry name" value="D-ALANYL-D-ALANINE CARBOXYPEPTIDASE"/>
    <property type="match status" value="1"/>
</dbReference>
<dbReference type="GO" id="GO:0009002">
    <property type="term" value="F:serine-type D-Ala-D-Ala carboxypeptidase activity"/>
    <property type="evidence" value="ECO:0007669"/>
    <property type="project" value="UniProtKB-EC"/>
</dbReference>
<dbReference type="GO" id="GO:0006508">
    <property type="term" value="P:proteolysis"/>
    <property type="evidence" value="ECO:0007669"/>
    <property type="project" value="InterPro"/>
</dbReference>
<accession>A0A6N7VQX0</accession>
<dbReference type="EC" id="3.4.16.4" evidence="3"/>
<evidence type="ECO:0000313" key="3">
    <source>
        <dbReference type="EMBL" id="MSS84149.1"/>
    </source>
</evidence>
<keyword evidence="3" id="KW-0645">Protease</keyword>
<keyword evidence="4" id="KW-1185">Reference proteome</keyword>
<dbReference type="PANTHER" id="PTHR30023:SF0">
    <property type="entry name" value="PENICILLIN-SENSITIVE CARBOXYPEPTIDASE A"/>
    <property type="match status" value="1"/>
</dbReference>
<evidence type="ECO:0000256" key="2">
    <source>
        <dbReference type="ARBA" id="ARBA00022801"/>
    </source>
</evidence>
<organism evidence="3 4">
    <name type="scientific">Scrofimicrobium canadense</name>
    <dbReference type="NCBI Taxonomy" id="2652290"/>
    <lineage>
        <taxon>Bacteria</taxon>
        <taxon>Bacillati</taxon>
        <taxon>Actinomycetota</taxon>
        <taxon>Actinomycetes</taxon>
        <taxon>Actinomycetales</taxon>
        <taxon>Actinomycetaceae</taxon>
        <taxon>Scrofimicrobium</taxon>
    </lineage>
</organism>
<dbReference type="InterPro" id="IPR012338">
    <property type="entry name" value="Beta-lactam/transpept-like"/>
</dbReference>
<proteinExistence type="inferred from homology"/>
<evidence type="ECO:0000256" key="1">
    <source>
        <dbReference type="ARBA" id="ARBA00006096"/>
    </source>
</evidence>
<dbReference type="EMBL" id="VULO01000005">
    <property type="protein sequence ID" value="MSS84149.1"/>
    <property type="molecule type" value="Genomic_DNA"/>
</dbReference>
<evidence type="ECO:0000313" key="4">
    <source>
        <dbReference type="Proteomes" id="UP000470875"/>
    </source>
</evidence>
<dbReference type="GO" id="GO:0000270">
    <property type="term" value="P:peptidoglycan metabolic process"/>
    <property type="evidence" value="ECO:0007669"/>
    <property type="project" value="TreeGrafter"/>
</dbReference>
<dbReference type="PROSITE" id="PS51257">
    <property type="entry name" value="PROKAR_LIPOPROTEIN"/>
    <property type="match status" value="1"/>
</dbReference>
<gene>
    <name evidence="3" type="primary">dacB</name>
    <name evidence="3" type="ORF">FYJ24_05080</name>
</gene>
<dbReference type="PRINTS" id="PR00922">
    <property type="entry name" value="DADACBPTASE3"/>
</dbReference>
<comment type="similarity">
    <text evidence="1">Belongs to the peptidase S13 family.</text>
</comment>
<reference evidence="3 4" key="1">
    <citation type="submission" date="2019-08" db="EMBL/GenBank/DDBJ databases">
        <title>In-depth cultivation of the pig gut microbiome towards novel bacterial diversity and tailored functional studies.</title>
        <authorList>
            <person name="Wylensek D."/>
            <person name="Hitch T.C.A."/>
            <person name="Clavel T."/>
        </authorList>
    </citation>
    <scope>NUCLEOTIDE SEQUENCE [LARGE SCALE GENOMIC DNA]</scope>
    <source>
        <strain evidence="3 4">WB03_NA08</strain>
    </source>
</reference>
<dbReference type="Pfam" id="PF02113">
    <property type="entry name" value="Peptidase_S13"/>
    <property type="match status" value="2"/>
</dbReference>
<comment type="caution">
    <text evidence="3">The sequence shown here is derived from an EMBL/GenBank/DDBJ whole genome shotgun (WGS) entry which is preliminary data.</text>
</comment>
<dbReference type="RefSeq" id="WP_154544237.1">
    <property type="nucleotide sequence ID" value="NZ_VULO01000005.1"/>
</dbReference>
<dbReference type="Proteomes" id="UP000470875">
    <property type="component" value="Unassembled WGS sequence"/>
</dbReference>
<sequence>MRRGLVASVVGVVACAGVAGLVVWSPWSQTADGHLKDTIDVYQGATYVPPPQPQSGLHVVEVPIPTAGSGPTQETIAQAWAGMESAASEGKWKAWAYVADGDTGEVIFEADSGTPHTPASIAKILTADFALSALDGKNTLATGVSYADNSLYLWGEGDLLLSAGVGNSTAIAGRAGLADLAAKTAKELSERKVSEVSLIYQDSLFQGDKRLPAWAAQEVTDFAGDTTSFAIETGRIAPGEWAFVDDSAAVVAAEFASRLQEAGITVTSTQPGSSIAGATQIAEVHSAPITEQIMYMLHDSDNTMAEQLCKLAAQAQGAETTFAGATSAVIDHVASLGIDTAGLYLDDCSGLSENDKIAPRQLGEVLKQSRSLLQMLPRAGIDGTLIDRLDQAQTFGNLQAKTGSLGSVSSLAGLVTSADGKTLIFAVGADGVPDEGAYWVKPYIDQFVSALAG</sequence>